<dbReference type="CDD" id="cd16922">
    <property type="entry name" value="HATPase_EvgS-ArcB-TorS-like"/>
    <property type="match status" value="1"/>
</dbReference>
<dbReference type="InterPro" id="IPR001610">
    <property type="entry name" value="PAC"/>
</dbReference>
<feature type="region of interest" description="Disordered" evidence="7">
    <location>
        <begin position="550"/>
        <end position="571"/>
    </location>
</feature>
<dbReference type="InterPro" id="IPR004358">
    <property type="entry name" value="Sig_transdc_His_kin-like_C"/>
</dbReference>
<comment type="catalytic activity">
    <reaction evidence="1">
        <text>ATP + protein L-histidine = ADP + protein N-phospho-L-histidine.</text>
        <dbReference type="EC" id="2.7.13.3"/>
    </reaction>
</comment>
<dbReference type="PROSITE" id="PS50110">
    <property type="entry name" value="RESPONSE_REGULATORY"/>
    <property type="match status" value="1"/>
</dbReference>
<proteinExistence type="predicted"/>
<dbReference type="InterPro" id="IPR005467">
    <property type="entry name" value="His_kinase_dom"/>
</dbReference>
<dbReference type="SUPFAM" id="SSF55781">
    <property type="entry name" value="GAF domain-like"/>
    <property type="match status" value="1"/>
</dbReference>
<accession>A0A326S2E0</accession>
<evidence type="ECO:0000256" key="3">
    <source>
        <dbReference type="ARBA" id="ARBA00022553"/>
    </source>
</evidence>
<keyword evidence="5" id="KW-0418">Kinase</keyword>
<dbReference type="InterPro" id="IPR003018">
    <property type="entry name" value="GAF"/>
</dbReference>
<evidence type="ECO:0000256" key="5">
    <source>
        <dbReference type="ARBA" id="ARBA00022777"/>
    </source>
</evidence>
<dbReference type="Gene3D" id="3.40.50.2300">
    <property type="match status" value="1"/>
</dbReference>
<dbReference type="InterPro" id="IPR036890">
    <property type="entry name" value="HATPase_C_sf"/>
</dbReference>
<dbReference type="PRINTS" id="PR00344">
    <property type="entry name" value="BCTRLSENSOR"/>
</dbReference>
<dbReference type="InterPro" id="IPR013655">
    <property type="entry name" value="PAS_fold_3"/>
</dbReference>
<comment type="caution">
    <text evidence="12">The sequence shown here is derived from an EMBL/GenBank/DDBJ whole genome shotgun (WGS) entry which is preliminary data.</text>
</comment>
<dbReference type="CDD" id="cd00130">
    <property type="entry name" value="PAS"/>
    <property type="match status" value="1"/>
</dbReference>
<dbReference type="SMART" id="SM00086">
    <property type="entry name" value="PAC"/>
    <property type="match status" value="1"/>
</dbReference>
<dbReference type="SMART" id="SM00387">
    <property type="entry name" value="HATPase_c"/>
    <property type="match status" value="1"/>
</dbReference>
<feature type="domain" description="Response regulatory" evidence="9">
    <location>
        <begin position="574"/>
        <end position="689"/>
    </location>
</feature>
<dbReference type="Gene3D" id="3.30.450.40">
    <property type="match status" value="1"/>
</dbReference>
<dbReference type="RefSeq" id="WP_111392536.1">
    <property type="nucleotide sequence ID" value="NZ_QKTX01000005.1"/>
</dbReference>
<dbReference type="Pfam" id="PF08447">
    <property type="entry name" value="PAS_3"/>
    <property type="match status" value="1"/>
</dbReference>
<dbReference type="PANTHER" id="PTHR45339:SF5">
    <property type="entry name" value="HISTIDINE KINASE"/>
    <property type="match status" value="1"/>
</dbReference>
<dbReference type="SUPFAM" id="SSF47226">
    <property type="entry name" value="Histidine-containing phosphotransfer domain, HPT domain"/>
    <property type="match status" value="1"/>
</dbReference>
<dbReference type="EC" id="2.7.13.3" evidence="2"/>
<reference evidence="12 13" key="1">
    <citation type="submission" date="2018-06" db="EMBL/GenBank/DDBJ databases">
        <title>Genomic Encyclopedia of Archaeal and Bacterial Type Strains, Phase II (KMG-II): from individual species to whole genera.</title>
        <authorList>
            <person name="Goeker M."/>
        </authorList>
    </citation>
    <scope>NUCLEOTIDE SEQUENCE [LARGE SCALE GENOMIC DNA]</scope>
    <source>
        <strain evidence="12 13">T4</strain>
    </source>
</reference>
<dbReference type="EMBL" id="QKTX01000005">
    <property type="protein sequence ID" value="PZV83930.1"/>
    <property type="molecule type" value="Genomic_DNA"/>
</dbReference>
<evidence type="ECO:0000256" key="1">
    <source>
        <dbReference type="ARBA" id="ARBA00000085"/>
    </source>
</evidence>
<dbReference type="Gene3D" id="3.30.565.10">
    <property type="entry name" value="Histidine kinase-like ATPase, C-terminal domain"/>
    <property type="match status" value="1"/>
</dbReference>
<evidence type="ECO:0000259" key="11">
    <source>
        <dbReference type="PROSITE" id="PS50113"/>
    </source>
</evidence>
<gene>
    <name evidence="12" type="ORF">CLV31_105156</name>
</gene>
<dbReference type="PROSITE" id="PS50109">
    <property type="entry name" value="HIS_KIN"/>
    <property type="match status" value="1"/>
</dbReference>
<dbReference type="Gene3D" id="3.30.450.20">
    <property type="entry name" value="PAS domain"/>
    <property type="match status" value="1"/>
</dbReference>
<dbReference type="Pfam" id="PF00512">
    <property type="entry name" value="HisKA"/>
    <property type="match status" value="1"/>
</dbReference>
<dbReference type="SMART" id="SM00388">
    <property type="entry name" value="HisKA"/>
    <property type="match status" value="1"/>
</dbReference>
<name>A0A326S2E0_9BACT</name>
<evidence type="ECO:0000256" key="2">
    <source>
        <dbReference type="ARBA" id="ARBA00012438"/>
    </source>
</evidence>
<evidence type="ECO:0000256" key="7">
    <source>
        <dbReference type="SAM" id="MobiDB-lite"/>
    </source>
</evidence>
<dbReference type="NCBIfam" id="TIGR00229">
    <property type="entry name" value="sensory_box"/>
    <property type="match status" value="1"/>
</dbReference>
<dbReference type="CDD" id="cd17546">
    <property type="entry name" value="REC_hyHK_CKI1_RcsC-like"/>
    <property type="match status" value="1"/>
</dbReference>
<feature type="domain" description="Histidine kinase" evidence="8">
    <location>
        <begin position="328"/>
        <end position="549"/>
    </location>
</feature>
<keyword evidence="3 6" id="KW-0597">Phosphoprotein</keyword>
<dbReference type="Pfam" id="PF02518">
    <property type="entry name" value="HATPase_c"/>
    <property type="match status" value="1"/>
</dbReference>
<evidence type="ECO:0000256" key="6">
    <source>
        <dbReference type="PROSITE-ProRule" id="PRU00169"/>
    </source>
</evidence>
<dbReference type="Pfam" id="PF00072">
    <property type="entry name" value="Response_reg"/>
    <property type="match status" value="1"/>
</dbReference>
<dbReference type="InterPro" id="IPR000700">
    <property type="entry name" value="PAS-assoc_C"/>
</dbReference>
<dbReference type="InterPro" id="IPR003594">
    <property type="entry name" value="HATPase_dom"/>
</dbReference>
<dbReference type="SUPFAM" id="SSF55874">
    <property type="entry name" value="ATPase domain of HSP90 chaperone/DNA topoisomerase II/histidine kinase"/>
    <property type="match status" value="1"/>
</dbReference>
<dbReference type="CDD" id="cd00082">
    <property type="entry name" value="HisKA"/>
    <property type="match status" value="1"/>
</dbReference>
<dbReference type="InterPro" id="IPR001789">
    <property type="entry name" value="Sig_transdc_resp-reg_receiver"/>
</dbReference>
<dbReference type="SUPFAM" id="SSF52172">
    <property type="entry name" value="CheY-like"/>
    <property type="match status" value="1"/>
</dbReference>
<dbReference type="AlphaFoldDB" id="A0A326S2E0"/>
<dbReference type="GO" id="GO:0005524">
    <property type="term" value="F:ATP binding"/>
    <property type="evidence" value="ECO:0007669"/>
    <property type="project" value="UniProtKB-KW"/>
</dbReference>
<dbReference type="SMART" id="SM00448">
    <property type="entry name" value="REC"/>
    <property type="match status" value="1"/>
</dbReference>
<sequence>MRPEEIDRLSTVLSYNLLDTPPEADLDELAELISLVCATPIAIISLIDDKRQWYKAKVGVENSEVPVEDSFCQYTMLDSTLLEIPDASKDDRVKDKPATQGKNGIRFYAGIPLQAPNGHNIGTVCVASPIKGKLSEKQQKAFRLLAKQAMNLIESKKMNKNLGLELRQIIDTERKKAESKLYEKEAEINALIQAISLSNGLVEFSPEGEIVLVNEIFASSVGYQVAELTGKLHSELLFEEDLDQYGDFWHKLRQGIFKSGQMKRRHRNGNPVWILATYNPILDEKGRVTKVIKIAQEITQSIESRDTLQKEKEKADILNIQKDNFIANVSHEIRTPIHAILGFTQLLLDSETEPLKTGYLQAVKTAGDTLLFIINDILDISKIESGIFQIDQVEFDLRRTIEELYSFLRIRSIQKNLDFSFQIDPKIPPYLLGDKNRLAQVLINLVGNAIKFTEEGFVKLMVSQKRQTKDKVWIKFSVQDSGIGIPAEKLGQIFNRFSQSGETNSRRFGGTGLGLNISKSIVEKMNGLIEVNSKEGAGSEFSFEIAFKKSDRKQSSDSQSTPKEPGDKRLNPIRILLCEDNELNQVLMTKLLSPPHFELTLAKSGLEGVRYLESHSVDLILMDIQMPVMDGYQATDKIRNELNIKAPIIALSANFLIKEKKKCLDAGMDDYLSKPFSQEELFQKIHDWAPAGSVASNTDGEYHPDLQASELPVDLSILSEFSGGNREFELEMIRMFLDQVKSWKEEMKQDISQESFEGIKASSHRLKSSFAVIGAKDEALAQLQVLAENRDLSNIIGVFQGMIEYLDLAIPFLEEKLNKK</sequence>
<dbReference type="PROSITE" id="PS50112">
    <property type="entry name" value="PAS"/>
    <property type="match status" value="1"/>
</dbReference>
<dbReference type="OrthoDB" id="9781208at2"/>
<dbReference type="InterPro" id="IPR036097">
    <property type="entry name" value="HisK_dim/P_sf"/>
</dbReference>
<organism evidence="12 13">
    <name type="scientific">Algoriphagus aquaeductus</name>
    <dbReference type="NCBI Taxonomy" id="475299"/>
    <lineage>
        <taxon>Bacteria</taxon>
        <taxon>Pseudomonadati</taxon>
        <taxon>Bacteroidota</taxon>
        <taxon>Cytophagia</taxon>
        <taxon>Cytophagales</taxon>
        <taxon>Cyclobacteriaceae</taxon>
        <taxon>Algoriphagus</taxon>
    </lineage>
</organism>
<protein>
    <recommendedName>
        <fullName evidence="2">histidine kinase</fullName>
        <ecNumber evidence="2">2.7.13.3</ecNumber>
    </recommendedName>
</protein>
<evidence type="ECO:0000256" key="4">
    <source>
        <dbReference type="ARBA" id="ARBA00022679"/>
    </source>
</evidence>
<dbReference type="FunFam" id="3.30.565.10:FF:000010">
    <property type="entry name" value="Sensor histidine kinase RcsC"/>
    <property type="match status" value="1"/>
</dbReference>
<feature type="domain" description="PAS" evidence="10">
    <location>
        <begin position="184"/>
        <end position="259"/>
    </location>
</feature>
<evidence type="ECO:0000313" key="13">
    <source>
        <dbReference type="Proteomes" id="UP000248917"/>
    </source>
</evidence>
<keyword evidence="4" id="KW-0808">Transferase</keyword>
<dbReference type="Proteomes" id="UP000248917">
    <property type="component" value="Unassembled WGS sequence"/>
</dbReference>
<evidence type="ECO:0000259" key="9">
    <source>
        <dbReference type="PROSITE" id="PS50110"/>
    </source>
</evidence>
<evidence type="ECO:0000259" key="10">
    <source>
        <dbReference type="PROSITE" id="PS50112"/>
    </source>
</evidence>
<dbReference type="InterPro" id="IPR003661">
    <property type="entry name" value="HisK_dim/P_dom"/>
</dbReference>
<dbReference type="SUPFAM" id="SSF55785">
    <property type="entry name" value="PYP-like sensor domain (PAS domain)"/>
    <property type="match status" value="1"/>
</dbReference>
<keyword evidence="13" id="KW-1185">Reference proteome</keyword>
<feature type="domain" description="PAC" evidence="11">
    <location>
        <begin position="258"/>
        <end position="310"/>
    </location>
</feature>
<dbReference type="InterPro" id="IPR000014">
    <property type="entry name" value="PAS"/>
</dbReference>
<evidence type="ECO:0000313" key="12">
    <source>
        <dbReference type="EMBL" id="PZV83930.1"/>
    </source>
</evidence>
<dbReference type="Gene3D" id="1.20.120.160">
    <property type="entry name" value="HPT domain"/>
    <property type="match status" value="1"/>
</dbReference>
<dbReference type="InterPro" id="IPR036641">
    <property type="entry name" value="HPT_dom_sf"/>
</dbReference>
<dbReference type="InterPro" id="IPR011006">
    <property type="entry name" value="CheY-like_superfamily"/>
</dbReference>
<dbReference type="InterPro" id="IPR029016">
    <property type="entry name" value="GAF-like_dom_sf"/>
</dbReference>
<dbReference type="InterPro" id="IPR035965">
    <property type="entry name" value="PAS-like_dom_sf"/>
</dbReference>
<dbReference type="GO" id="GO:0005886">
    <property type="term" value="C:plasma membrane"/>
    <property type="evidence" value="ECO:0007669"/>
    <property type="project" value="UniProtKB-SubCell"/>
</dbReference>
<dbReference type="Gene3D" id="1.10.287.130">
    <property type="match status" value="1"/>
</dbReference>
<dbReference type="SUPFAM" id="SSF47384">
    <property type="entry name" value="Homodimeric domain of signal transducing histidine kinase"/>
    <property type="match status" value="1"/>
</dbReference>
<dbReference type="GO" id="GO:0000155">
    <property type="term" value="F:phosphorelay sensor kinase activity"/>
    <property type="evidence" value="ECO:0007669"/>
    <property type="project" value="InterPro"/>
</dbReference>
<dbReference type="PROSITE" id="PS50113">
    <property type="entry name" value="PAC"/>
    <property type="match status" value="1"/>
</dbReference>
<dbReference type="PANTHER" id="PTHR45339">
    <property type="entry name" value="HYBRID SIGNAL TRANSDUCTION HISTIDINE KINASE J"/>
    <property type="match status" value="1"/>
</dbReference>
<evidence type="ECO:0000259" key="8">
    <source>
        <dbReference type="PROSITE" id="PS50109"/>
    </source>
</evidence>
<dbReference type="SMART" id="SM00065">
    <property type="entry name" value="GAF"/>
    <property type="match status" value="1"/>
</dbReference>
<feature type="modified residue" description="4-aspartylphosphate" evidence="6">
    <location>
        <position position="623"/>
    </location>
</feature>